<organism evidence="1 2">
    <name type="scientific">Ceriporiopsis subvermispora (strain B)</name>
    <name type="common">White-rot fungus</name>
    <name type="synonym">Gelatoporia subvermispora</name>
    <dbReference type="NCBI Taxonomy" id="914234"/>
    <lineage>
        <taxon>Eukaryota</taxon>
        <taxon>Fungi</taxon>
        <taxon>Dikarya</taxon>
        <taxon>Basidiomycota</taxon>
        <taxon>Agaricomycotina</taxon>
        <taxon>Agaricomycetes</taxon>
        <taxon>Polyporales</taxon>
        <taxon>Gelatoporiaceae</taxon>
        <taxon>Gelatoporia</taxon>
    </lineage>
</organism>
<dbReference type="Proteomes" id="UP000016930">
    <property type="component" value="Unassembled WGS sequence"/>
</dbReference>
<gene>
    <name evidence="1" type="ORF">CERSUDRAFT_114132</name>
</gene>
<reference evidence="1 2" key="1">
    <citation type="journal article" date="2012" name="Proc. Natl. Acad. Sci. U.S.A.">
        <title>Comparative genomics of Ceriporiopsis subvermispora and Phanerochaete chrysosporium provide insight into selective ligninolysis.</title>
        <authorList>
            <person name="Fernandez-Fueyo E."/>
            <person name="Ruiz-Duenas F.J."/>
            <person name="Ferreira P."/>
            <person name="Floudas D."/>
            <person name="Hibbett D.S."/>
            <person name="Canessa P."/>
            <person name="Larrondo L.F."/>
            <person name="James T.Y."/>
            <person name="Seelenfreund D."/>
            <person name="Lobos S."/>
            <person name="Polanco R."/>
            <person name="Tello M."/>
            <person name="Honda Y."/>
            <person name="Watanabe T."/>
            <person name="Watanabe T."/>
            <person name="Ryu J.S."/>
            <person name="Kubicek C.P."/>
            <person name="Schmoll M."/>
            <person name="Gaskell J."/>
            <person name="Hammel K.E."/>
            <person name="St John F.J."/>
            <person name="Vanden Wymelenberg A."/>
            <person name="Sabat G."/>
            <person name="Splinter BonDurant S."/>
            <person name="Syed K."/>
            <person name="Yadav J.S."/>
            <person name="Doddapaneni H."/>
            <person name="Subramanian V."/>
            <person name="Lavin J.L."/>
            <person name="Oguiza J.A."/>
            <person name="Perez G."/>
            <person name="Pisabarro A.G."/>
            <person name="Ramirez L."/>
            <person name="Santoyo F."/>
            <person name="Master E."/>
            <person name="Coutinho P.M."/>
            <person name="Henrissat B."/>
            <person name="Lombard V."/>
            <person name="Magnuson J.K."/>
            <person name="Kuees U."/>
            <person name="Hori C."/>
            <person name="Igarashi K."/>
            <person name="Samejima M."/>
            <person name="Held B.W."/>
            <person name="Barry K.W."/>
            <person name="LaButti K.M."/>
            <person name="Lapidus A."/>
            <person name="Lindquist E.A."/>
            <person name="Lucas S.M."/>
            <person name="Riley R."/>
            <person name="Salamov A.A."/>
            <person name="Hoffmeister D."/>
            <person name="Schwenk D."/>
            <person name="Hadar Y."/>
            <person name="Yarden O."/>
            <person name="de Vries R.P."/>
            <person name="Wiebenga A."/>
            <person name="Stenlid J."/>
            <person name="Eastwood D."/>
            <person name="Grigoriev I.V."/>
            <person name="Berka R.M."/>
            <person name="Blanchette R.A."/>
            <person name="Kersten P."/>
            <person name="Martinez A.T."/>
            <person name="Vicuna R."/>
            <person name="Cullen D."/>
        </authorList>
    </citation>
    <scope>NUCLEOTIDE SEQUENCE [LARGE SCALE GENOMIC DNA]</scope>
    <source>
        <strain evidence="1 2">B</strain>
    </source>
</reference>
<name>M2QZ96_CERS8</name>
<dbReference type="AlphaFoldDB" id="M2QZ96"/>
<dbReference type="OrthoDB" id="2804213at2759"/>
<evidence type="ECO:0000313" key="1">
    <source>
        <dbReference type="EMBL" id="EMD37490.1"/>
    </source>
</evidence>
<evidence type="ECO:0000313" key="2">
    <source>
        <dbReference type="Proteomes" id="UP000016930"/>
    </source>
</evidence>
<dbReference type="HOGENOM" id="CLU_1927344_0_0_1"/>
<protein>
    <submittedName>
        <fullName evidence="1">Uncharacterized protein</fullName>
    </submittedName>
</protein>
<keyword evidence="2" id="KW-1185">Reference proteome</keyword>
<proteinExistence type="predicted"/>
<sequence>MRDGTVHFILFFLLNAVHMVCIITDVFVYTTTLTAPLSGIIMSRFLLSLREIILEDTLGGYPLESPSFSHVSSLRFASAVGSNGDSANFASGVEQGSGGRQVASEDHLFGCSLPAALPNEGGGIPDGDSPV</sequence>
<dbReference type="EMBL" id="KB445796">
    <property type="protein sequence ID" value="EMD37490.1"/>
    <property type="molecule type" value="Genomic_DNA"/>
</dbReference>
<accession>M2QZ96</accession>